<protein>
    <submittedName>
        <fullName evidence="1">Uncharacterized protein</fullName>
    </submittedName>
</protein>
<organism evidence="1 2">
    <name type="scientific">Cichlidogyrus casuarinus</name>
    <dbReference type="NCBI Taxonomy" id="1844966"/>
    <lineage>
        <taxon>Eukaryota</taxon>
        <taxon>Metazoa</taxon>
        <taxon>Spiralia</taxon>
        <taxon>Lophotrochozoa</taxon>
        <taxon>Platyhelminthes</taxon>
        <taxon>Monogenea</taxon>
        <taxon>Monopisthocotylea</taxon>
        <taxon>Dactylogyridea</taxon>
        <taxon>Ancyrocephalidae</taxon>
        <taxon>Cichlidogyrus</taxon>
    </lineage>
</organism>
<keyword evidence="2" id="KW-1185">Reference proteome</keyword>
<dbReference type="PANTHER" id="PTHR24114">
    <property type="entry name" value="LEUCINE RICH REPEAT FAMILY PROTEIN"/>
    <property type="match status" value="1"/>
</dbReference>
<dbReference type="InterPro" id="IPR052394">
    <property type="entry name" value="LRR-containing"/>
</dbReference>
<accession>A0ABD2QE51</accession>
<evidence type="ECO:0000313" key="2">
    <source>
        <dbReference type="Proteomes" id="UP001626550"/>
    </source>
</evidence>
<gene>
    <name evidence="1" type="ORF">Ciccas_004743</name>
</gene>
<dbReference type="AlphaFoldDB" id="A0ABD2QE51"/>
<name>A0ABD2QE51_9PLAT</name>
<sequence>MGISNFVSSCSNLVRISLSDNRIGDSKSTRLCETLMNTFSIEEIDLSNNLFTDNSAKAVAELISNSVNLKSLSISRNAFEGDFCKEIGKALPNSSSIKCLNVSWNPLAKQPGYLKFFLQGVTKSTTLEHLDMGYIGLGPVAGLTELALMVKKSISLLELKLNRNPMFSAGCYAILVPLQKNTSSALEKIEFNDIMVNEDFDALREKIEELLERKLDISLDAYVRPSRCLKEKSLEIMSNVEKTKSSSIHEDPSGKLLQYLATHLDDYISFLKSKELDVVPVDLVSQLTKQYCLENEAESTLLACDEMHLEAIFDEGQSLCDLEWVSKTDLFSFYSLLHARLKEQRERQNIL</sequence>
<proteinExistence type="predicted"/>
<dbReference type="Pfam" id="PF13516">
    <property type="entry name" value="LRR_6"/>
    <property type="match status" value="1"/>
</dbReference>
<reference evidence="1 2" key="1">
    <citation type="submission" date="2024-11" db="EMBL/GenBank/DDBJ databases">
        <title>Adaptive evolution of stress response genes in parasites aligns with host niche diversity.</title>
        <authorList>
            <person name="Hahn C."/>
            <person name="Resl P."/>
        </authorList>
    </citation>
    <scope>NUCLEOTIDE SEQUENCE [LARGE SCALE GENOMIC DNA]</scope>
    <source>
        <strain evidence="1">EGGRZ-B1_66</strain>
        <tissue evidence="1">Body</tissue>
    </source>
</reference>
<dbReference type="SUPFAM" id="SSF52047">
    <property type="entry name" value="RNI-like"/>
    <property type="match status" value="1"/>
</dbReference>
<dbReference type="Gene3D" id="3.80.10.10">
    <property type="entry name" value="Ribonuclease Inhibitor"/>
    <property type="match status" value="1"/>
</dbReference>
<dbReference type="InterPro" id="IPR001611">
    <property type="entry name" value="Leu-rich_rpt"/>
</dbReference>
<evidence type="ECO:0000313" key="1">
    <source>
        <dbReference type="EMBL" id="KAL3316611.1"/>
    </source>
</evidence>
<dbReference type="PANTHER" id="PTHR24114:SF50">
    <property type="entry name" value="RNI-LIKE PROTEIN"/>
    <property type="match status" value="1"/>
</dbReference>
<comment type="caution">
    <text evidence="1">The sequence shown here is derived from an EMBL/GenBank/DDBJ whole genome shotgun (WGS) entry which is preliminary data.</text>
</comment>
<dbReference type="SMART" id="SM00368">
    <property type="entry name" value="LRR_RI"/>
    <property type="match status" value="3"/>
</dbReference>
<dbReference type="EMBL" id="JBJKFK010000513">
    <property type="protein sequence ID" value="KAL3316611.1"/>
    <property type="molecule type" value="Genomic_DNA"/>
</dbReference>
<dbReference type="Proteomes" id="UP001626550">
    <property type="component" value="Unassembled WGS sequence"/>
</dbReference>
<dbReference type="InterPro" id="IPR032675">
    <property type="entry name" value="LRR_dom_sf"/>
</dbReference>